<keyword evidence="3" id="KW-0694">RNA-binding</keyword>
<reference evidence="10" key="1">
    <citation type="submission" date="2018-08" db="EMBL/GenBank/DDBJ databases">
        <authorList>
            <person name="Cornetti L."/>
        </authorList>
    </citation>
    <scope>NUCLEOTIDE SEQUENCE</scope>
    <source>
        <strain evidence="10">CH-H-2</strain>
    </source>
</reference>
<proteinExistence type="evidence at transcript level"/>
<dbReference type="InterPro" id="IPR035967">
    <property type="entry name" value="SWAP/Surp_sf"/>
</dbReference>
<feature type="domain" description="SURP motif" evidence="9">
    <location>
        <begin position="311"/>
        <end position="351"/>
    </location>
</feature>
<keyword evidence="7" id="KW-0175">Coiled coil</keyword>
<dbReference type="PANTHER" id="PTHR13161:SF15">
    <property type="entry name" value="SPLICING FACTOR, SUPPRESSOR OF WHITE-APRICOT HOMOLOG"/>
    <property type="match status" value="1"/>
</dbReference>
<dbReference type="SUPFAM" id="SSF109905">
    <property type="entry name" value="Surp module (SWAP domain)"/>
    <property type="match status" value="2"/>
</dbReference>
<feature type="region of interest" description="Disordered" evidence="8">
    <location>
        <begin position="379"/>
        <end position="398"/>
    </location>
</feature>
<dbReference type="Gene3D" id="1.10.10.790">
    <property type="entry name" value="Surp module"/>
    <property type="match status" value="2"/>
</dbReference>
<sequence>MAVNPRRGVLRHKQLAEAETKDKFEDLLVFGYACKLFRDDEKASEIEQGKLLIPWMGDDTVKIDRYDARGTLFDLKPYETPQGGYDRTEGLTAEEKHIEKLCDEERYFALYKDEAEEAVIKEEEIKRLTQDLNEVTSEEVSYRQDSGPISNEAPVQSTLGQLGDAVYVPPPILDVPPDIVVPPTQKLARIIEKTANFIASQGTQMEIIVKAKQANNPMFQFLLFDTALHPFYRHVLAAIRNGTYIVPDEEPLENESKEEPENNGHLNGSDSENDSYLHPSLQPKVSEQVPLFTDPETVDQSSQPSSDAQILIDKTASYMSRVGRQFEEIVQSKGDERFGFLNPEHSFHGYYIQKLSVYSDLHRELEIQKAAMVPSQDTKNTILEETSAERSTIDPELMKSERRKRAALFLNQMKKDKAAGKGTLEDDATAESESTQSTSKKSKSGSPDDIEILDSITGEIRQRSLR</sequence>
<keyword evidence="5" id="KW-0804">Transcription</keyword>
<dbReference type="InterPro" id="IPR019147">
    <property type="entry name" value="SWAP_N_domain"/>
</dbReference>
<evidence type="ECO:0000313" key="10">
    <source>
        <dbReference type="EMBL" id="SVE92444.1"/>
    </source>
</evidence>
<dbReference type="GO" id="GO:0000395">
    <property type="term" value="P:mRNA 5'-splice site recognition"/>
    <property type="evidence" value="ECO:0007669"/>
    <property type="project" value="TreeGrafter"/>
</dbReference>
<dbReference type="PANTHER" id="PTHR13161">
    <property type="entry name" value="SPLICING FACTOR SUPPRESSOR OF WHITE APRICOT"/>
    <property type="match status" value="1"/>
</dbReference>
<gene>
    <name evidence="10" type="primary">EOG090X07RL</name>
</gene>
<dbReference type="AlphaFoldDB" id="A0A4Y7NIJ9"/>
<evidence type="ECO:0000256" key="2">
    <source>
        <dbReference type="ARBA" id="ARBA00022737"/>
    </source>
</evidence>
<protein>
    <submittedName>
        <fullName evidence="10">EOG090X07RL</fullName>
    </submittedName>
</protein>
<evidence type="ECO:0000256" key="4">
    <source>
        <dbReference type="ARBA" id="ARBA00023015"/>
    </source>
</evidence>
<keyword evidence="1" id="KW-0507">mRNA processing</keyword>
<evidence type="ECO:0000256" key="7">
    <source>
        <dbReference type="SAM" id="Coils"/>
    </source>
</evidence>
<evidence type="ECO:0000256" key="5">
    <source>
        <dbReference type="ARBA" id="ARBA00023163"/>
    </source>
</evidence>
<evidence type="ECO:0000256" key="6">
    <source>
        <dbReference type="ARBA" id="ARBA00023187"/>
    </source>
</evidence>
<keyword evidence="2" id="KW-0677">Repeat</keyword>
<feature type="domain" description="SURP motif" evidence="9">
    <location>
        <begin position="190"/>
        <end position="232"/>
    </location>
</feature>
<feature type="region of interest" description="Disordered" evidence="8">
    <location>
        <begin position="410"/>
        <end position="466"/>
    </location>
</feature>
<dbReference type="SMART" id="SM01141">
    <property type="entry name" value="DRY_EERY"/>
    <property type="match status" value="1"/>
</dbReference>
<dbReference type="SMART" id="SM00648">
    <property type="entry name" value="SWAP"/>
    <property type="match status" value="2"/>
</dbReference>
<organism evidence="10">
    <name type="scientific">Megafenestra aurita</name>
    <dbReference type="NCBI Taxonomy" id="2291010"/>
    <lineage>
        <taxon>Eukaryota</taxon>
        <taxon>Metazoa</taxon>
        <taxon>Ecdysozoa</taxon>
        <taxon>Arthropoda</taxon>
        <taxon>Crustacea</taxon>
        <taxon>Branchiopoda</taxon>
        <taxon>Diplostraca</taxon>
        <taxon>Cladocera</taxon>
        <taxon>Anomopoda</taxon>
        <taxon>Daphniidae</taxon>
        <taxon>Megafenestra</taxon>
    </lineage>
</organism>
<evidence type="ECO:0000256" key="3">
    <source>
        <dbReference type="ARBA" id="ARBA00022884"/>
    </source>
</evidence>
<accession>A0A4Y7NIJ9</accession>
<dbReference type="InterPro" id="IPR000061">
    <property type="entry name" value="Surp"/>
</dbReference>
<feature type="compositionally biased region" description="Basic and acidic residues" evidence="8">
    <location>
        <begin position="387"/>
        <end position="398"/>
    </location>
</feature>
<dbReference type="Pfam" id="PF09750">
    <property type="entry name" value="DRY_EERY"/>
    <property type="match status" value="1"/>
</dbReference>
<feature type="coiled-coil region" evidence="7">
    <location>
        <begin position="111"/>
        <end position="145"/>
    </location>
</feature>
<feature type="region of interest" description="Disordered" evidence="8">
    <location>
        <begin position="250"/>
        <end position="279"/>
    </location>
</feature>
<keyword evidence="4" id="KW-0805">Transcription regulation</keyword>
<keyword evidence="6" id="KW-0508">mRNA splicing</keyword>
<evidence type="ECO:0000256" key="8">
    <source>
        <dbReference type="SAM" id="MobiDB-lite"/>
    </source>
</evidence>
<name>A0A4Y7NIJ9_9CRUS</name>
<evidence type="ECO:0000259" key="9">
    <source>
        <dbReference type="PROSITE" id="PS50128"/>
    </source>
</evidence>
<dbReference type="InterPro" id="IPR040397">
    <property type="entry name" value="SWAP"/>
</dbReference>
<evidence type="ECO:0000256" key="1">
    <source>
        <dbReference type="ARBA" id="ARBA00022664"/>
    </source>
</evidence>
<dbReference type="Pfam" id="PF01805">
    <property type="entry name" value="Surp"/>
    <property type="match status" value="2"/>
</dbReference>
<dbReference type="GO" id="GO:0003723">
    <property type="term" value="F:RNA binding"/>
    <property type="evidence" value="ECO:0007669"/>
    <property type="project" value="UniProtKB-KW"/>
</dbReference>
<dbReference type="EMBL" id="LR022825">
    <property type="protein sequence ID" value="SVE92444.1"/>
    <property type="molecule type" value="mRNA"/>
</dbReference>
<dbReference type="PROSITE" id="PS50128">
    <property type="entry name" value="SURP"/>
    <property type="match status" value="2"/>
</dbReference>